<name>A0AAJ7SEP0_9ACAR</name>
<reference evidence="2" key="1">
    <citation type="submission" date="2025-08" db="UniProtKB">
        <authorList>
            <consortium name="RefSeq"/>
        </authorList>
    </citation>
    <scope>IDENTIFICATION</scope>
</reference>
<dbReference type="Proteomes" id="UP000694867">
    <property type="component" value="Unplaced"/>
</dbReference>
<dbReference type="KEGG" id="goe:114828224"/>
<evidence type="ECO:0000313" key="2">
    <source>
        <dbReference type="RefSeq" id="XP_028967297.1"/>
    </source>
</evidence>
<organism evidence="1 2">
    <name type="scientific">Galendromus occidentalis</name>
    <name type="common">western predatory mite</name>
    <dbReference type="NCBI Taxonomy" id="34638"/>
    <lineage>
        <taxon>Eukaryota</taxon>
        <taxon>Metazoa</taxon>
        <taxon>Ecdysozoa</taxon>
        <taxon>Arthropoda</taxon>
        <taxon>Chelicerata</taxon>
        <taxon>Arachnida</taxon>
        <taxon>Acari</taxon>
        <taxon>Parasitiformes</taxon>
        <taxon>Mesostigmata</taxon>
        <taxon>Gamasina</taxon>
        <taxon>Phytoseioidea</taxon>
        <taxon>Phytoseiidae</taxon>
        <taxon>Typhlodrominae</taxon>
        <taxon>Galendromus</taxon>
    </lineage>
</organism>
<dbReference type="RefSeq" id="XP_028967297.1">
    <property type="nucleotide sequence ID" value="XM_029111464.1"/>
</dbReference>
<sequence>MSVLMATGVAIIASFMYNFPIMQKVELKSLENALHKNLYCQQAAIDALMGHIRGYVERKHEGVVVLFLAGSEGSGKTLTVDTFREVNPKWKKIVATHEQGDLNKMTQDQLVTALRGNIHASTLNFLFIDDIPDLAEDTPFVEGKLKPILRALKFEKTLVFLVITSYEGNTSLPTFLTNEYEHQTILYEAMPRSCVEKCAIDVIKALDANPRYIDMEALMDRIHFDDVDGVQVSRDGCKTVPITVALFLSESIIQQEREHEIQHPEQGPNEL</sequence>
<dbReference type="SUPFAM" id="SSF52540">
    <property type="entry name" value="P-loop containing nucleoside triphosphate hydrolases"/>
    <property type="match status" value="1"/>
</dbReference>
<dbReference type="AlphaFoldDB" id="A0AAJ7SEP0"/>
<dbReference type="Gene3D" id="3.40.50.300">
    <property type="entry name" value="P-loop containing nucleotide triphosphate hydrolases"/>
    <property type="match status" value="1"/>
</dbReference>
<dbReference type="GeneID" id="114828224"/>
<protein>
    <submittedName>
        <fullName evidence="2">Uncharacterized protein LOC114828224</fullName>
    </submittedName>
</protein>
<gene>
    <name evidence="2" type="primary">LOC114828224</name>
</gene>
<proteinExistence type="predicted"/>
<accession>A0AAJ7SEP0</accession>
<evidence type="ECO:0000313" key="1">
    <source>
        <dbReference type="Proteomes" id="UP000694867"/>
    </source>
</evidence>
<keyword evidence="1" id="KW-1185">Reference proteome</keyword>
<dbReference type="InterPro" id="IPR027417">
    <property type="entry name" value="P-loop_NTPase"/>
</dbReference>